<dbReference type="InterPro" id="IPR011990">
    <property type="entry name" value="TPR-like_helical_dom_sf"/>
</dbReference>
<dbReference type="SUPFAM" id="SSF81901">
    <property type="entry name" value="HCP-like"/>
    <property type="match status" value="1"/>
</dbReference>
<proteinExistence type="predicted"/>
<organism evidence="2">
    <name type="scientific">marine metagenome</name>
    <dbReference type="NCBI Taxonomy" id="408172"/>
    <lineage>
        <taxon>unclassified sequences</taxon>
        <taxon>metagenomes</taxon>
        <taxon>ecological metagenomes</taxon>
    </lineage>
</organism>
<gene>
    <name evidence="2" type="ORF">METZ01_LOCUS41731</name>
</gene>
<sequence>MKIILRTALLLPLFIPTSVIADTASALANAPSITAQELYAAQNKGLSLYGSKEYQEASPHLMLAAQHGLKNAQATLGLMHLTGNGVDRSAQLGIGWLGVAADGKAGSRIKKTYKDAIESIPKEYRPQFDKIVNAFVSRYGTKAHGVRCEGYKPVGTNVKQYKCHFADSRYGDQIEDPFTTISHMNTGGSDVGSVYSSSGSSSGAASQQSGFTGGGGRR</sequence>
<feature type="region of interest" description="Disordered" evidence="1">
    <location>
        <begin position="189"/>
        <end position="218"/>
    </location>
</feature>
<protein>
    <submittedName>
        <fullName evidence="2">Uncharacterized protein</fullName>
    </submittedName>
</protein>
<evidence type="ECO:0000313" key="2">
    <source>
        <dbReference type="EMBL" id="SUZ88877.1"/>
    </source>
</evidence>
<dbReference type="AlphaFoldDB" id="A0A381RG82"/>
<reference evidence="2" key="1">
    <citation type="submission" date="2018-05" db="EMBL/GenBank/DDBJ databases">
        <authorList>
            <person name="Lanie J.A."/>
            <person name="Ng W.-L."/>
            <person name="Kazmierczak K.M."/>
            <person name="Andrzejewski T.M."/>
            <person name="Davidsen T.M."/>
            <person name="Wayne K.J."/>
            <person name="Tettelin H."/>
            <person name="Glass J.I."/>
            <person name="Rusch D."/>
            <person name="Podicherti R."/>
            <person name="Tsui H.-C.T."/>
            <person name="Winkler M.E."/>
        </authorList>
    </citation>
    <scope>NUCLEOTIDE SEQUENCE</scope>
</reference>
<accession>A0A381RG82</accession>
<evidence type="ECO:0000256" key="1">
    <source>
        <dbReference type="SAM" id="MobiDB-lite"/>
    </source>
</evidence>
<name>A0A381RG82_9ZZZZ</name>
<feature type="compositionally biased region" description="Low complexity" evidence="1">
    <location>
        <begin position="189"/>
        <end position="210"/>
    </location>
</feature>
<dbReference type="EMBL" id="UINC01001793">
    <property type="protein sequence ID" value="SUZ88877.1"/>
    <property type="molecule type" value="Genomic_DNA"/>
</dbReference>
<dbReference type="Gene3D" id="1.25.40.10">
    <property type="entry name" value="Tetratricopeptide repeat domain"/>
    <property type="match status" value="1"/>
</dbReference>